<feature type="transmembrane region" description="Helical" evidence="8">
    <location>
        <begin position="332"/>
        <end position="352"/>
    </location>
</feature>
<feature type="transmembrane region" description="Helical" evidence="8">
    <location>
        <begin position="96"/>
        <end position="115"/>
    </location>
</feature>
<feature type="transmembrane region" description="Helical" evidence="8">
    <location>
        <begin position="174"/>
        <end position="196"/>
    </location>
</feature>
<evidence type="ECO:0000313" key="10">
    <source>
        <dbReference type="EMBL" id="CAL93003.1"/>
    </source>
</evidence>
<evidence type="ECO:0000259" key="9">
    <source>
        <dbReference type="Pfam" id="PF13231"/>
    </source>
</evidence>
<evidence type="ECO:0000256" key="2">
    <source>
        <dbReference type="ARBA" id="ARBA00022475"/>
    </source>
</evidence>
<evidence type="ECO:0000313" key="11">
    <source>
        <dbReference type="Proteomes" id="UP000002588"/>
    </source>
</evidence>
<evidence type="ECO:0000256" key="7">
    <source>
        <dbReference type="ARBA" id="ARBA00023136"/>
    </source>
</evidence>
<keyword evidence="11" id="KW-1185">Reference proteome</keyword>
<proteinExistence type="predicted"/>
<evidence type="ECO:0000256" key="5">
    <source>
        <dbReference type="ARBA" id="ARBA00022692"/>
    </source>
</evidence>
<dbReference type="AlphaFoldDB" id="A1K2E8"/>
<evidence type="ECO:0000256" key="8">
    <source>
        <dbReference type="SAM" id="Phobius"/>
    </source>
</evidence>
<keyword evidence="4" id="KW-0808">Transferase</keyword>
<dbReference type="HOGENOM" id="CLU_632650_0_0_4"/>
<dbReference type="eggNOG" id="COG1807">
    <property type="taxonomic scope" value="Bacteria"/>
</dbReference>
<dbReference type="PANTHER" id="PTHR33908:SF11">
    <property type="entry name" value="MEMBRANE PROTEIN"/>
    <property type="match status" value="1"/>
</dbReference>
<comment type="subcellular location">
    <subcellularLocation>
        <location evidence="1">Cell membrane</location>
        <topology evidence="1">Multi-pass membrane protein</topology>
    </subcellularLocation>
</comment>
<evidence type="ECO:0000256" key="4">
    <source>
        <dbReference type="ARBA" id="ARBA00022679"/>
    </source>
</evidence>
<feature type="transmembrane region" description="Helical" evidence="8">
    <location>
        <begin position="359"/>
        <end position="380"/>
    </location>
</feature>
<dbReference type="Pfam" id="PF13231">
    <property type="entry name" value="PMT_2"/>
    <property type="match status" value="1"/>
</dbReference>
<dbReference type="RefSeq" id="WP_011764121.1">
    <property type="nucleotide sequence ID" value="NC_008702.1"/>
</dbReference>
<evidence type="ECO:0000256" key="3">
    <source>
        <dbReference type="ARBA" id="ARBA00022676"/>
    </source>
</evidence>
<organism evidence="10 11">
    <name type="scientific">Azoarcus sp. (strain BH72)</name>
    <dbReference type="NCBI Taxonomy" id="418699"/>
    <lineage>
        <taxon>Bacteria</taxon>
        <taxon>Pseudomonadati</taxon>
        <taxon>Pseudomonadota</taxon>
        <taxon>Betaproteobacteria</taxon>
        <taxon>Rhodocyclales</taxon>
        <taxon>Zoogloeaceae</taxon>
        <taxon>Azoarcus</taxon>
    </lineage>
</organism>
<feature type="transmembrane region" description="Helical" evidence="8">
    <location>
        <begin position="66"/>
        <end position="84"/>
    </location>
</feature>
<evidence type="ECO:0000256" key="6">
    <source>
        <dbReference type="ARBA" id="ARBA00022989"/>
    </source>
</evidence>
<accession>A1K2E8</accession>
<feature type="transmembrane region" description="Helical" evidence="8">
    <location>
        <begin position="386"/>
        <end position="407"/>
    </location>
</feature>
<evidence type="ECO:0000256" key="1">
    <source>
        <dbReference type="ARBA" id="ARBA00004651"/>
    </source>
</evidence>
<keyword evidence="7 8" id="KW-0472">Membrane</keyword>
<dbReference type="GO" id="GO:0005886">
    <property type="term" value="C:plasma membrane"/>
    <property type="evidence" value="ECO:0007669"/>
    <property type="project" value="UniProtKB-SubCell"/>
</dbReference>
<name>A1K2E8_AZOSB</name>
<protein>
    <submittedName>
        <fullName evidence="10">Hypothetical membrane protein</fullName>
    </submittedName>
</protein>
<dbReference type="EMBL" id="AM406670">
    <property type="protein sequence ID" value="CAL93003.1"/>
    <property type="molecule type" value="Genomic_DNA"/>
</dbReference>
<reference evidence="10 11" key="1">
    <citation type="journal article" date="2006" name="Nat. Biotechnol.">
        <title>Complete genome of the mutualistic, N2-fixing grass endophyte Azoarcus sp. strain BH72.</title>
        <authorList>
            <person name="Krause A."/>
            <person name="Ramakumar A."/>
            <person name="Bartels D."/>
            <person name="Battistoni F."/>
            <person name="Bekel T."/>
            <person name="Boch J."/>
            <person name="Boehm M."/>
            <person name="Friedrich F."/>
            <person name="Hurek T."/>
            <person name="Krause L."/>
            <person name="Linke B."/>
            <person name="McHardy A.C."/>
            <person name="Sarkar A."/>
            <person name="Schneiker S."/>
            <person name="Syed A.A."/>
            <person name="Thauer R."/>
            <person name="Vorhoelter F.-J."/>
            <person name="Weidner S."/>
            <person name="Puehler A."/>
            <person name="Reinhold-Hurek B."/>
            <person name="Kaiser O."/>
            <person name="Goesmann A."/>
        </authorList>
    </citation>
    <scope>NUCLEOTIDE SEQUENCE [LARGE SCALE GENOMIC DNA]</scope>
    <source>
        <strain evidence="10 11">BH72</strain>
    </source>
</reference>
<keyword evidence="3" id="KW-0328">Glycosyltransferase</keyword>
<feature type="transmembrane region" description="Helical" evidence="8">
    <location>
        <begin position="121"/>
        <end position="138"/>
    </location>
</feature>
<dbReference type="GO" id="GO:0009103">
    <property type="term" value="P:lipopolysaccharide biosynthetic process"/>
    <property type="evidence" value="ECO:0007669"/>
    <property type="project" value="UniProtKB-ARBA"/>
</dbReference>
<dbReference type="InterPro" id="IPR050297">
    <property type="entry name" value="LipidA_mod_glycosyltrf_83"/>
</dbReference>
<feature type="transmembrane region" description="Helical" evidence="8">
    <location>
        <begin position="208"/>
        <end position="227"/>
    </location>
</feature>
<feature type="transmembrane region" description="Helical" evidence="8">
    <location>
        <begin position="14"/>
        <end position="34"/>
    </location>
</feature>
<dbReference type="PANTHER" id="PTHR33908">
    <property type="entry name" value="MANNOSYLTRANSFERASE YKCB-RELATED"/>
    <property type="match status" value="1"/>
</dbReference>
<dbReference type="Proteomes" id="UP000002588">
    <property type="component" value="Chromosome"/>
</dbReference>
<feature type="domain" description="Glycosyltransferase RgtA/B/C/D-like" evidence="9">
    <location>
        <begin position="75"/>
        <end position="225"/>
    </location>
</feature>
<keyword evidence="5 8" id="KW-0812">Transmembrane</keyword>
<gene>
    <name evidence="10" type="ordered locus">azo0386</name>
</gene>
<sequence>MNPLRAFSGADERLLLAVVVAIGLALRVAAMLFVGHTPESDELAYRAMAASLLAGEGIVDNMGNRAMYNVGYPLFVIAPVSWLFGDSVRAVQLANAVLGAVSVVLCYCVAAAAGAGRGGRLIAAAAWALYLPASVYGVYLLKENLMVPLMLGVVWCALRLVSRPALSTGVVCGVLFGALALSGNAALALALAVAYALMAAPVGWRRRLTVAAAIAALAIAVATPWMVRNLVVLGAPVLNTNGGFNLYLGNNPAATGMFVSIGDTPHGEDWQSLRALGEVEASAILRRDALAWIADHPGQFAALALKKALYFWTPPIHEGKGPPSRIESMVRAAWALQFFVLAGAALACLAVRRLWGPRLTVLMLAVAAYTAVHMLFYVIFRYREPIMPVVCVLAALALEALVVRRVFPSEPVALASRG</sequence>
<dbReference type="InterPro" id="IPR038731">
    <property type="entry name" value="RgtA/B/C-like"/>
</dbReference>
<keyword evidence="6 8" id="KW-1133">Transmembrane helix</keyword>
<dbReference type="STRING" id="62928.azo0386"/>
<keyword evidence="2" id="KW-1003">Cell membrane</keyword>
<dbReference type="GO" id="GO:0016763">
    <property type="term" value="F:pentosyltransferase activity"/>
    <property type="evidence" value="ECO:0007669"/>
    <property type="project" value="TreeGrafter"/>
</dbReference>
<dbReference type="KEGG" id="azo:azo0386"/>